<dbReference type="InterPro" id="IPR044635">
    <property type="entry name" value="UBP14-like"/>
</dbReference>
<keyword evidence="4 7" id="KW-0833">Ubl conjugation pathway</keyword>
<reference evidence="11" key="1">
    <citation type="submission" date="2021-01" db="EMBL/GenBank/DDBJ databases">
        <authorList>
            <person name="Corre E."/>
            <person name="Pelletier E."/>
            <person name="Niang G."/>
            <person name="Scheremetjew M."/>
            <person name="Finn R."/>
            <person name="Kale V."/>
            <person name="Holt S."/>
            <person name="Cochrane G."/>
            <person name="Meng A."/>
            <person name="Brown T."/>
            <person name="Cohen L."/>
        </authorList>
    </citation>
    <scope>NUCLEOTIDE SEQUENCE</scope>
    <source>
        <strain evidence="11">RCC2335</strain>
    </source>
</reference>
<dbReference type="AlphaFoldDB" id="A0A7S2T8K6"/>
<dbReference type="PANTHER" id="PTHR43982">
    <property type="entry name" value="UBIQUITIN CARBOXYL-TERMINAL HYDROLASE"/>
    <property type="match status" value="1"/>
</dbReference>
<name>A0A7S2T8K6_9CHLO</name>
<dbReference type="CDD" id="cd16104">
    <property type="entry name" value="Ubl_USP14_like"/>
    <property type="match status" value="1"/>
</dbReference>
<dbReference type="InterPro" id="IPR029071">
    <property type="entry name" value="Ubiquitin-like_domsf"/>
</dbReference>
<dbReference type="GO" id="GO:0004843">
    <property type="term" value="F:cysteine-type deubiquitinase activity"/>
    <property type="evidence" value="ECO:0007669"/>
    <property type="project" value="UniProtKB-UniRule"/>
</dbReference>
<dbReference type="InterPro" id="IPR001394">
    <property type="entry name" value="Peptidase_C19_UCH"/>
</dbReference>
<evidence type="ECO:0000256" key="7">
    <source>
        <dbReference type="RuleBase" id="RU366025"/>
    </source>
</evidence>
<keyword evidence="6 7" id="KW-0788">Thiol protease</keyword>
<dbReference type="PROSITE" id="PS50053">
    <property type="entry name" value="UBIQUITIN_2"/>
    <property type="match status" value="1"/>
</dbReference>
<evidence type="ECO:0000256" key="5">
    <source>
        <dbReference type="ARBA" id="ARBA00022801"/>
    </source>
</evidence>
<evidence type="ECO:0000256" key="6">
    <source>
        <dbReference type="ARBA" id="ARBA00022807"/>
    </source>
</evidence>
<feature type="compositionally biased region" description="Basic and acidic residues" evidence="8">
    <location>
        <begin position="196"/>
        <end position="213"/>
    </location>
</feature>
<dbReference type="CDD" id="cd02657">
    <property type="entry name" value="Peptidase_C19A"/>
    <property type="match status" value="1"/>
</dbReference>
<dbReference type="EC" id="3.4.19.12" evidence="7"/>
<dbReference type="FunFam" id="3.10.20.90:FF:000119">
    <property type="entry name" value="Ubiquitin carboxyl-terminal hydrolase 14"/>
    <property type="match status" value="1"/>
</dbReference>
<evidence type="ECO:0000256" key="2">
    <source>
        <dbReference type="ARBA" id="ARBA00009085"/>
    </source>
</evidence>
<feature type="region of interest" description="Disordered" evidence="8">
    <location>
        <begin position="176"/>
        <end position="213"/>
    </location>
</feature>
<dbReference type="PROSITE" id="PS50235">
    <property type="entry name" value="USP_3"/>
    <property type="match status" value="1"/>
</dbReference>
<evidence type="ECO:0000256" key="1">
    <source>
        <dbReference type="ARBA" id="ARBA00000707"/>
    </source>
</evidence>
<dbReference type="GO" id="GO:0016579">
    <property type="term" value="P:protein deubiquitination"/>
    <property type="evidence" value="ECO:0007669"/>
    <property type="project" value="InterPro"/>
</dbReference>
<dbReference type="GO" id="GO:0043161">
    <property type="term" value="P:proteasome-mediated ubiquitin-dependent protein catabolic process"/>
    <property type="evidence" value="ECO:0007669"/>
    <property type="project" value="InterPro"/>
</dbReference>
<organism evidence="11">
    <name type="scientific">Chloropicon roscoffensis</name>
    <dbReference type="NCBI Taxonomy" id="1461544"/>
    <lineage>
        <taxon>Eukaryota</taxon>
        <taxon>Viridiplantae</taxon>
        <taxon>Chlorophyta</taxon>
        <taxon>Chloropicophyceae</taxon>
        <taxon>Chloropicales</taxon>
        <taxon>Chloropicaceae</taxon>
        <taxon>Chloropicon</taxon>
    </lineage>
</organism>
<keyword evidence="3 7" id="KW-0645">Protease</keyword>
<dbReference type="SUPFAM" id="SSF54236">
    <property type="entry name" value="Ubiquitin-like"/>
    <property type="match status" value="1"/>
</dbReference>
<dbReference type="GO" id="GO:0061136">
    <property type="term" value="P:regulation of proteasomal protein catabolic process"/>
    <property type="evidence" value="ECO:0007669"/>
    <property type="project" value="TreeGrafter"/>
</dbReference>
<dbReference type="SMART" id="SM00213">
    <property type="entry name" value="UBQ"/>
    <property type="match status" value="1"/>
</dbReference>
<evidence type="ECO:0000313" key="11">
    <source>
        <dbReference type="EMBL" id="CAD9722102.1"/>
    </source>
</evidence>
<dbReference type="SUPFAM" id="SSF54001">
    <property type="entry name" value="Cysteine proteinases"/>
    <property type="match status" value="1"/>
</dbReference>
<evidence type="ECO:0000259" key="10">
    <source>
        <dbReference type="PROSITE" id="PS50235"/>
    </source>
</evidence>
<evidence type="ECO:0000259" key="9">
    <source>
        <dbReference type="PROSITE" id="PS50053"/>
    </source>
</evidence>
<dbReference type="PROSITE" id="PS00972">
    <property type="entry name" value="USP_1"/>
    <property type="match status" value="1"/>
</dbReference>
<gene>
    <name evidence="11" type="ORF">CROS1312_LOCUS1370</name>
</gene>
<feature type="region of interest" description="Disordered" evidence="8">
    <location>
        <begin position="399"/>
        <end position="429"/>
    </location>
</feature>
<protein>
    <recommendedName>
        <fullName evidence="7">Ubiquitin carboxyl-terminal hydrolase</fullName>
        <ecNumber evidence="7">3.4.19.12</ecNumber>
    </recommendedName>
</protein>
<comment type="similarity">
    <text evidence="2 7">Belongs to the peptidase C19 family.</text>
</comment>
<dbReference type="GO" id="GO:0070628">
    <property type="term" value="F:proteasome binding"/>
    <property type="evidence" value="ECO:0007669"/>
    <property type="project" value="TreeGrafter"/>
</dbReference>
<proteinExistence type="inferred from homology"/>
<dbReference type="PROSITE" id="PS00973">
    <property type="entry name" value="USP_2"/>
    <property type="match status" value="1"/>
</dbReference>
<feature type="domain" description="USP" evidence="10">
    <location>
        <begin position="119"/>
        <end position="503"/>
    </location>
</feature>
<dbReference type="Gene3D" id="3.90.70.10">
    <property type="entry name" value="Cysteine proteinases"/>
    <property type="match status" value="1"/>
</dbReference>
<keyword evidence="5 7" id="KW-0378">Hydrolase</keyword>
<dbReference type="InterPro" id="IPR038765">
    <property type="entry name" value="Papain-like_cys_pep_sf"/>
</dbReference>
<evidence type="ECO:0000256" key="4">
    <source>
        <dbReference type="ARBA" id="ARBA00022786"/>
    </source>
</evidence>
<dbReference type="InterPro" id="IPR018200">
    <property type="entry name" value="USP_CS"/>
</dbReference>
<evidence type="ECO:0000256" key="3">
    <source>
        <dbReference type="ARBA" id="ARBA00022670"/>
    </source>
</evidence>
<dbReference type="InterPro" id="IPR019954">
    <property type="entry name" value="Ubiquitin_CS"/>
</dbReference>
<dbReference type="PANTHER" id="PTHR43982:SF1">
    <property type="entry name" value="UBIQUITIN CARBOXYL-TERMINAL HYDROLASE 14"/>
    <property type="match status" value="1"/>
</dbReference>
<feature type="domain" description="Ubiquitin-like" evidence="9">
    <location>
        <begin position="4"/>
        <end position="72"/>
    </location>
</feature>
<dbReference type="Pfam" id="PF00240">
    <property type="entry name" value="ubiquitin"/>
    <property type="match status" value="1"/>
</dbReference>
<evidence type="ECO:0000256" key="8">
    <source>
        <dbReference type="SAM" id="MobiDB-lite"/>
    </source>
</evidence>
<dbReference type="EMBL" id="HBHM01001747">
    <property type="protein sequence ID" value="CAD9722102.1"/>
    <property type="molecule type" value="Transcribed_RNA"/>
</dbReference>
<feature type="compositionally biased region" description="Low complexity" evidence="8">
    <location>
        <begin position="178"/>
        <end position="194"/>
    </location>
</feature>
<sequence length="505" mass="55782">MGVIKVQVKWQRGMYPVEIDTDQPPALFKMQLFSLTGVPPERQKIMVKGGTLKDDSDWTKVGVKANQKLMMMGSAGPLPKAVSEPNGGSADTVMAEAEKDGTEGDANGKGGSKAFHPPCGLTNLGNTCYMNATMQCLYSIEELKTALKGYETTSQLDPTARLTASARDLFRKMDFEASGRPSGSAAGGSLAPSGKFDLDAERSDGEDGTYEERSVTPTEFLSSLRQKFPQFAQQGAGGLFMQQDAEECYSQVLNAFREKLDGSESGNTVKDLFGIDLETSLTCEESDETAVEASTVYTFKCNISQDVNHLHDGFKIGLCEDREKRSEKLGRLALFKGESRITTLPKYLSVQLVRFLYRRDTQQKAKILRRVGFPLQMLDVFEFCSSNLKTTLEERRTAWQQQEDAKAELAKKRQKGESGEAKPGESEAMAADAGHTGFYDLHAIITHKGRIADSGHYVGWVKRDGQWVEFDDDDVYPVSDEDIQKLDGGGDWHMAYVCIYKARLA</sequence>
<dbReference type="Pfam" id="PF00443">
    <property type="entry name" value="UCH"/>
    <property type="match status" value="1"/>
</dbReference>
<dbReference type="InterPro" id="IPR028889">
    <property type="entry name" value="USP"/>
</dbReference>
<comment type="catalytic activity">
    <reaction evidence="1 7">
        <text>Thiol-dependent hydrolysis of ester, thioester, amide, peptide and isopeptide bonds formed by the C-terminal Gly of ubiquitin (a 76-residue protein attached to proteins as an intracellular targeting signal).</text>
        <dbReference type="EC" id="3.4.19.12"/>
    </reaction>
</comment>
<accession>A0A7S2T8K6</accession>
<dbReference type="InterPro" id="IPR000626">
    <property type="entry name" value="Ubiquitin-like_dom"/>
</dbReference>
<dbReference type="Gene3D" id="3.10.20.90">
    <property type="entry name" value="Phosphatidylinositol 3-kinase Catalytic Subunit, Chain A, domain 1"/>
    <property type="match status" value="1"/>
</dbReference>
<dbReference type="PROSITE" id="PS00299">
    <property type="entry name" value="UBIQUITIN_1"/>
    <property type="match status" value="1"/>
</dbReference>
<comment type="function">
    <text evidence="7">Recognizes and hydrolyzes the peptide bond at the C-terminal Gly of ubiquitin. Involved in the processing of poly-ubiquitin precursors as well as that of ubiquitinated proteins.</text>
</comment>
<feature type="compositionally biased region" description="Basic and acidic residues" evidence="8">
    <location>
        <begin position="399"/>
        <end position="425"/>
    </location>
</feature>